<dbReference type="EMBL" id="JAEVFJ010000019">
    <property type="protein sequence ID" value="KAH8099583.1"/>
    <property type="molecule type" value="Genomic_DNA"/>
</dbReference>
<dbReference type="AlphaFoldDB" id="A0A8K0UMR1"/>
<dbReference type="SMART" id="SM00829">
    <property type="entry name" value="PKS_ER"/>
    <property type="match status" value="1"/>
</dbReference>
<dbReference type="PANTHER" id="PTHR45348">
    <property type="entry name" value="HYPOTHETICAL OXIDOREDUCTASE (EUROFUNG)"/>
    <property type="match status" value="1"/>
</dbReference>
<feature type="domain" description="Enoyl reductase (ER)" evidence="1">
    <location>
        <begin position="17"/>
        <end position="340"/>
    </location>
</feature>
<dbReference type="Pfam" id="PF08240">
    <property type="entry name" value="ADH_N"/>
    <property type="match status" value="1"/>
</dbReference>
<accession>A0A8K0UMR1</accession>
<dbReference type="InterPro" id="IPR013149">
    <property type="entry name" value="ADH-like_C"/>
</dbReference>
<keyword evidence="3" id="KW-1185">Reference proteome</keyword>
<evidence type="ECO:0000313" key="2">
    <source>
        <dbReference type="EMBL" id="KAH8099583.1"/>
    </source>
</evidence>
<gene>
    <name evidence="2" type="ORF">BXZ70DRAFT_907978</name>
</gene>
<name>A0A8K0UMR1_9AGAR</name>
<dbReference type="PANTHER" id="PTHR45348:SF2">
    <property type="entry name" value="ZINC-TYPE ALCOHOL DEHYDROGENASE-LIKE PROTEIN C2E1P3.01"/>
    <property type="match status" value="1"/>
</dbReference>
<dbReference type="InterPro" id="IPR013154">
    <property type="entry name" value="ADH-like_N"/>
</dbReference>
<proteinExistence type="predicted"/>
<dbReference type="Pfam" id="PF00107">
    <property type="entry name" value="ADH_zinc_N"/>
    <property type="match status" value="1"/>
</dbReference>
<reference evidence="2" key="1">
    <citation type="journal article" date="2021" name="New Phytol.">
        <title>Evolutionary innovations through gain and loss of genes in the ectomycorrhizal Boletales.</title>
        <authorList>
            <person name="Wu G."/>
            <person name="Miyauchi S."/>
            <person name="Morin E."/>
            <person name="Kuo A."/>
            <person name="Drula E."/>
            <person name="Varga T."/>
            <person name="Kohler A."/>
            <person name="Feng B."/>
            <person name="Cao Y."/>
            <person name="Lipzen A."/>
            <person name="Daum C."/>
            <person name="Hundley H."/>
            <person name="Pangilinan J."/>
            <person name="Johnson J."/>
            <person name="Barry K."/>
            <person name="LaButti K."/>
            <person name="Ng V."/>
            <person name="Ahrendt S."/>
            <person name="Min B."/>
            <person name="Choi I.G."/>
            <person name="Park H."/>
            <person name="Plett J.M."/>
            <person name="Magnuson J."/>
            <person name="Spatafora J.W."/>
            <person name="Nagy L.G."/>
            <person name="Henrissat B."/>
            <person name="Grigoriev I.V."/>
            <person name="Yang Z.L."/>
            <person name="Xu J."/>
            <person name="Martin F.M."/>
        </authorList>
    </citation>
    <scope>NUCLEOTIDE SEQUENCE</scope>
    <source>
        <strain evidence="2">KKN 215</strain>
    </source>
</reference>
<dbReference type="OrthoDB" id="3233595at2759"/>
<organism evidence="2 3">
    <name type="scientific">Cristinia sonorae</name>
    <dbReference type="NCBI Taxonomy" id="1940300"/>
    <lineage>
        <taxon>Eukaryota</taxon>
        <taxon>Fungi</taxon>
        <taxon>Dikarya</taxon>
        <taxon>Basidiomycota</taxon>
        <taxon>Agaricomycotina</taxon>
        <taxon>Agaricomycetes</taxon>
        <taxon>Agaricomycetidae</taxon>
        <taxon>Agaricales</taxon>
        <taxon>Pleurotineae</taxon>
        <taxon>Stephanosporaceae</taxon>
        <taxon>Cristinia</taxon>
    </lineage>
</organism>
<dbReference type="Gene3D" id="3.40.50.720">
    <property type="entry name" value="NAD(P)-binding Rossmann-like Domain"/>
    <property type="match status" value="1"/>
</dbReference>
<dbReference type="InterPro" id="IPR047122">
    <property type="entry name" value="Trans-enoyl_RdTase-like"/>
</dbReference>
<sequence length="350" mass="37173">MPLPSQQHALAILTEKGAWGLVSTVVDRPGPGEILVRVESTALNPLDWKVQKTGYSSMLKEYPAIPGSDSESAGVVVAVGEAVTNVVTGDRVVHQGFYTNRLATFKQYTIVDADIAAKIPDNLTFDQAATVPVGLTTATIGLYHETGGANLVAPWLEGGRGKYSGRPIVIFGGQFVIESAKLSGFSPIIVTTSSRNNDLVKSLEATHTIDRNLSAEEIQSAVKKITSDPINVVYDAISLESTQTVAYDILSPGGTLVNVLAPLIPESKRTEDKKVISAYGSVHAELNRKFGQGLYSSLTGLLESGDFTPNPVEVLPGGLAGIVDGLERLENDQVSGRKLIGRPQETVPPI</sequence>
<comment type="caution">
    <text evidence="2">The sequence shown here is derived from an EMBL/GenBank/DDBJ whole genome shotgun (WGS) entry which is preliminary data.</text>
</comment>
<dbReference type="CDD" id="cd08249">
    <property type="entry name" value="enoyl_reductase_like"/>
    <property type="match status" value="1"/>
</dbReference>
<dbReference type="SUPFAM" id="SSF50129">
    <property type="entry name" value="GroES-like"/>
    <property type="match status" value="1"/>
</dbReference>
<dbReference type="InterPro" id="IPR020843">
    <property type="entry name" value="ER"/>
</dbReference>
<dbReference type="InterPro" id="IPR011032">
    <property type="entry name" value="GroES-like_sf"/>
</dbReference>
<dbReference type="Proteomes" id="UP000813824">
    <property type="component" value="Unassembled WGS sequence"/>
</dbReference>
<dbReference type="InterPro" id="IPR036291">
    <property type="entry name" value="NAD(P)-bd_dom_sf"/>
</dbReference>
<dbReference type="Gene3D" id="3.90.180.10">
    <property type="entry name" value="Medium-chain alcohol dehydrogenases, catalytic domain"/>
    <property type="match status" value="1"/>
</dbReference>
<evidence type="ECO:0000313" key="3">
    <source>
        <dbReference type="Proteomes" id="UP000813824"/>
    </source>
</evidence>
<dbReference type="GO" id="GO:0016651">
    <property type="term" value="F:oxidoreductase activity, acting on NAD(P)H"/>
    <property type="evidence" value="ECO:0007669"/>
    <property type="project" value="InterPro"/>
</dbReference>
<dbReference type="SUPFAM" id="SSF51735">
    <property type="entry name" value="NAD(P)-binding Rossmann-fold domains"/>
    <property type="match status" value="1"/>
</dbReference>
<evidence type="ECO:0000259" key="1">
    <source>
        <dbReference type="SMART" id="SM00829"/>
    </source>
</evidence>
<protein>
    <submittedName>
        <fullName evidence="2">GroES-like protein</fullName>
    </submittedName>
</protein>